<comment type="caution">
    <text evidence="1">The sequence shown here is derived from an EMBL/GenBank/DDBJ whole genome shotgun (WGS) entry which is preliminary data.</text>
</comment>
<name>A0ABU0LZ88_9BACT</name>
<evidence type="ECO:0000313" key="2">
    <source>
        <dbReference type="Proteomes" id="UP001240643"/>
    </source>
</evidence>
<organism evidence="1 2">
    <name type="scientific">Mycoplasmoides fastidiosum</name>
    <dbReference type="NCBI Taxonomy" id="92758"/>
    <lineage>
        <taxon>Bacteria</taxon>
        <taxon>Bacillati</taxon>
        <taxon>Mycoplasmatota</taxon>
        <taxon>Mycoplasmoidales</taxon>
        <taxon>Mycoplasmoidaceae</taxon>
        <taxon>Mycoplasmoides</taxon>
    </lineage>
</organism>
<gene>
    <name evidence="1" type="ORF">J2Z62_000452</name>
</gene>
<keyword evidence="2" id="KW-1185">Reference proteome</keyword>
<reference evidence="1" key="1">
    <citation type="submission" date="2023-07" db="EMBL/GenBank/DDBJ databases">
        <title>Genomic Encyclopedia of Type Strains, Phase IV (KMG-IV): sequencing the most valuable type-strain genomes for metagenomic binning, comparative biology and taxonomic classification.</title>
        <authorList>
            <person name="Goeker M."/>
        </authorList>
    </citation>
    <scope>NUCLEOTIDE SEQUENCE [LARGE SCALE GENOMIC DNA]</scope>
    <source>
        <strain evidence="1">DSM 21204</strain>
    </source>
</reference>
<dbReference type="EMBL" id="JAUSWO010000001">
    <property type="protein sequence ID" value="MDQ0514014.1"/>
    <property type="molecule type" value="Genomic_DNA"/>
</dbReference>
<protein>
    <submittedName>
        <fullName evidence="1">Acylphosphatase</fullName>
    </submittedName>
</protein>
<dbReference type="RefSeq" id="WP_307291780.1">
    <property type="nucleotide sequence ID" value="NZ_JAUSWO010000001.1"/>
</dbReference>
<proteinExistence type="predicted"/>
<sequence>MAVLSFVQSTSENSQFNLQNLLAAINRYQSSLNSINHDLRIISGVVLNFEDLISQLKDLSNTDASFASANKETLDHLFSKVDKNLYGRKGSDLSTPVPNDDPKLHEWLFGNVPANLNDQTLTTGIYKVLLKYTQQAGAWQEILRAIKILTFNQSLLDNNPVAVQLLANGINTDVSQEIEILQNIEKDPETNLVQVLEKQTTNQASVKSVIENLLTGTEEYNKYLLSHGDTPARMYVDLTSLKYQFYYGGGDFNKVNDLAQAIQSLNDKYDQFYRLWNELKSSLFVVDEDKTIHLKLIGQATWINKKINNAKSYAELIEIKGLVEYLKDAIVKITEAVSETTPLMKLLRSIIDDIQNKNSRFSQVLETFATTNDWSTSSHMHLSDGTSVTLYDFAKSIAHKDSNGQTSGYVYDFLIKKVKNTTNQVGQTLQTTFTELWDKLKQLKLNSTDQDLTTTLPLGKVLELIQNQFDSKIDYEIDPLNTQLALEFNNGNVVKKAKNPK</sequence>
<evidence type="ECO:0000313" key="1">
    <source>
        <dbReference type="EMBL" id="MDQ0514014.1"/>
    </source>
</evidence>
<dbReference type="Proteomes" id="UP001240643">
    <property type="component" value="Unassembled WGS sequence"/>
</dbReference>
<accession>A0ABU0LZ88</accession>